<feature type="domain" description="EamA" evidence="2">
    <location>
        <begin position="19"/>
        <end position="150"/>
    </location>
</feature>
<evidence type="ECO:0000256" key="1">
    <source>
        <dbReference type="SAM" id="Phobius"/>
    </source>
</evidence>
<dbReference type="InterPro" id="IPR000620">
    <property type="entry name" value="EamA_dom"/>
</dbReference>
<dbReference type="InterPro" id="IPR037185">
    <property type="entry name" value="EmrE-like"/>
</dbReference>
<feature type="transmembrane region" description="Helical" evidence="1">
    <location>
        <begin position="110"/>
        <end position="127"/>
    </location>
</feature>
<sequence length="309" mass="33508">MSLRSLAARLSATSSSAQLGILVMLLGNLLFGINDVMGKWMVATYSVGQVLLIRSIVALAVLAPFLWKTGLRPLVLLERPGLQILRVIIATVEVSTFYFAVVTLPLADVITYWLAAPIYVAALSPFVLGEKVGWRRWTAICVGFAGVIVALEPSKAALTAPALISILGSFCFALMMLISRALRSTPDTTFAFWQLIGCVVFGLATIPFGWVTPSTADFILLALLGVISMLGHMCINRSLKLADAATVTPYQYTLLFWGVVFGWMVFGDVPRPSMLLGAAIIVASGLFIFLREQQLKRRAQQHAASQGNR</sequence>
<keyword evidence="4" id="KW-1185">Reference proteome</keyword>
<evidence type="ECO:0000313" key="3">
    <source>
        <dbReference type="EMBL" id="SFJ52127.1"/>
    </source>
</evidence>
<dbReference type="Proteomes" id="UP000242763">
    <property type="component" value="Unassembled WGS sequence"/>
</dbReference>
<dbReference type="OrthoDB" id="7818056at2"/>
<gene>
    <name evidence="3" type="ORF">SAMN03080618_03214</name>
</gene>
<dbReference type="PANTHER" id="PTHR22911">
    <property type="entry name" value="ACYL-MALONYL CONDENSING ENZYME-RELATED"/>
    <property type="match status" value="1"/>
</dbReference>
<feature type="transmembrane region" description="Helical" evidence="1">
    <location>
        <begin position="218"/>
        <end position="235"/>
    </location>
</feature>
<feature type="transmembrane region" description="Helical" evidence="1">
    <location>
        <begin position="87"/>
        <end position="104"/>
    </location>
</feature>
<proteinExistence type="predicted"/>
<feature type="transmembrane region" description="Helical" evidence="1">
    <location>
        <begin position="247"/>
        <end position="266"/>
    </location>
</feature>
<dbReference type="PANTHER" id="PTHR22911:SF135">
    <property type="entry name" value="BLR4310 PROTEIN"/>
    <property type="match status" value="1"/>
</dbReference>
<dbReference type="RefSeq" id="WP_091524430.1">
    <property type="nucleotide sequence ID" value="NZ_FORF01000025.1"/>
</dbReference>
<dbReference type="SUPFAM" id="SSF103481">
    <property type="entry name" value="Multidrug resistance efflux transporter EmrE"/>
    <property type="match status" value="2"/>
</dbReference>
<dbReference type="GO" id="GO:0016020">
    <property type="term" value="C:membrane"/>
    <property type="evidence" value="ECO:0007669"/>
    <property type="project" value="InterPro"/>
</dbReference>
<feature type="transmembrane region" description="Helical" evidence="1">
    <location>
        <begin position="157"/>
        <end position="178"/>
    </location>
</feature>
<accession>A0A1I3S3H9</accession>
<feature type="transmembrane region" description="Helical" evidence="1">
    <location>
        <begin position="12"/>
        <end position="33"/>
    </location>
</feature>
<evidence type="ECO:0000259" key="2">
    <source>
        <dbReference type="Pfam" id="PF00892"/>
    </source>
</evidence>
<feature type="transmembrane region" description="Helical" evidence="1">
    <location>
        <begin position="272"/>
        <end position="290"/>
    </location>
</feature>
<dbReference type="AlphaFoldDB" id="A0A1I3S3H9"/>
<dbReference type="EMBL" id="FORF01000025">
    <property type="protein sequence ID" value="SFJ52127.1"/>
    <property type="molecule type" value="Genomic_DNA"/>
</dbReference>
<dbReference type="STRING" id="1121003.SAMN03080618_03214"/>
<dbReference type="Pfam" id="PF00892">
    <property type="entry name" value="EamA"/>
    <property type="match status" value="2"/>
</dbReference>
<feature type="transmembrane region" description="Helical" evidence="1">
    <location>
        <begin position="190"/>
        <end position="212"/>
    </location>
</feature>
<keyword evidence="1" id="KW-1133">Transmembrane helix</keyword>
<organism evidence="3 4">
    <name type="scientific">Aquamicrobium aerolatum DSM 21857</name>
    <dbReference type="NCBI Taxonomy" id="1121003"/>
    <lineage>
        <taxon>Bacteria</taxon>
        <taxon>Pseudomonadati</taxon>
        <taxon>Pseudomonadota</taxon>
        <taxon>Alphaproteobacteria</taxon>
        <taxon>Hyphomicrobiales</taxon>
        <taxon>Phyllobacteriaceae</taxon>
        <taxon>Aerobium</taxon>
    </lineage>
</organism>
<reference evidence="4" key="1">
    <citation type="submission" date="2016-10" db="EMBL/GenBank/DDBJ databases">
        <authorList>
            <person name="Varghese N."/>
            <person name="Submissions S."/>
        </authorList>
    </citation>
    <scope>NUCLEOTIDE SEQUENCE [LARGE SCALE GENOMIC DNA]</scope>
    <source>
        <strain evidence="4">DSM 21857</strain>
    </source>
</reference>
<feature type="domain" description="EamA" evidence="2">
    <location>
        <begin position="163"/>
        <end position="289"/>
    </location>
</feature>
<feature type="transmembrane region" description="Helical" evidence="1">
    <location>
        <begin position="45"/>
        <end position="67"/>
    </location>
</feature>
<keyword evidence="1" id="KW-0472">Membrane</keyword>
<keyword evidence="1" id="KW-0812">Transmembrane</keyword>
<evidence type="ECO:0000313" key="4">
    <source>
        <dbReference type="Proteomes" id="UP000242763"/>
    </source>
</evidence>
<name>A0A1I3S3H9_9HYPH</name>
<protein>
    <submittedName>
        <fullName evidence="3">Permease of the drug/metabolite transporter (DMT) superfamily</fullName>
    </submittedName>
</protein>